<sequence length="276" mass="29836">MPLRPAAASGRPAGRRSGLVPPPAGTCVGRPRIGWRRTWGERSPPVILHPLRLGTVRGEGLPITAVLIRHPSGKNVLVDTGAPIEFAGDPEAPFEVGPDEHVLARLDQLGLSADDVHHVIATHLDPDHAGALDRFPNAEIVVQRRELEAARTSGALRYEWQRAHWDSEALHYRAVDGGTTLLDGVELVDSSGHSAGHQSVLVRLPRTGPVLIAGDAIPTAEVCDPAARPSSGHDHDVEAARQSTRELMRLVAEQGIARILHSHDAEQWRDLRASYD</sequence>
<feature type="compositionally biased region" description="Low complexity" evidence="6">
    <location>
        <begin position="1"/>
        <end position="19"/>
    </location>
</feature>
<dbReference type="PANTHER" id="PTHR42978:SF2">
    <property type="entry name" value="102 KBASES UNSTABLE REGION: FROM 1 TO 119443"/>
    <property type="match status" value="1"/>
</dbReference>
<keyword evidence="9" id="KW-1185">Reference proteome</keyword>
<accession>A0A5M7BZL5</accession>
<evidence type="ECO:0000313" key="9">
    <source>
        <dbReference type="Proteomes" id="UP000323946"/>
    </source>
</evidence>
<evidence type="ECO:0000256" key="3">
    <source>
        <dbReference type="ARBA" id="ARBA00022723"/>
    </source>
</evidence>
<gene>
    <name evidence="8" type="ORF">F1721_17060</name>
</gene>
<dbReference type="InterPro" id="IPR036866">
    <property type="entry name" value="RibonucZ/Hydroxyglut_hydro"/>
</dbReference>
<dbReference type="PANTHER" id="PTHR42978">
    <property type="entry name" value="QUORUM-QUENCHING LACTONASE YTNP-RELATED-RELATED"/>
    <property type="match status" value="1"/>
</dbReference>
<dbReference type="InterPro" id="IPR051013">
    <property type="entry name" value="MBL_superfamily_lactonases"/>
</dbReference>
<keyword evidence="5" id="KW-0862">Zinc</keyword>
<evidence type="ECO:0000259" key="7">
    <source>
        <dbReference type="SMART" id="SM00849"/>
    </source>
</evidence>
<keyword evidence="4" id="KW-0378">Hydrolase</keyword>
<organism evidence="8 9">
    <name type="scientific">Saccharopolyspora hirsuta</name>
    <dbReference type="NCBI Taxonomy" id="1837"/>
    <lineage>
        <taxon>Bacteria</taxon>
        <taxon>Bacillati</taxon>
        <taxon>Actinomycetota</taxon>
        <taxon>Actinomycetes</taxon>
        <taxon>Pseudonocardiales</taxon>
        <taxon>Pseudonocardiaceae</taxon>
        <taxon>Saccharopolyspora</taxon>
    </lineage>
</organism>
<evidence type="ECO:0000256" key="2">
    <source>
        <dbReference type="ARBA" id="ARBA00007749"/>
    </source>
</evidence>
<comment type="caution">
    <text evidence="8">The sequence shown here is derived from an EMBL/GenBank/DDBJ whole genome shotgun (WGS) entry which is preliminary data.</text>
</comment>
<dbReference type="Pfam" id="PF00753">
    <property type="entry name" value="Lactamase_B"/>
    <property type="match status" value="1"/>
</dbReference>
<evidence type="ECO:0000256" key="6">
    <source>
        <dbReference type="SAM" id="MobiDB-lite"/>
    </source>
</evidence>
<protein>
    <submittedName>
        <fullName evidence="8">N-acyl homoserine lactonase family protein</fullName>
    </submittedName>
</protein>
<dbReference type="SMART" id="SM00849">
    <property type="entry name" value="Lactamase_B"/>
    <property type="match status" value="1"/>
</dbReference>
<feature type="domain" description="Metallo-beta-lactamase" evidence="7">
    <location>
        <begin position="62"/>
        <end position="263"/>
    </location>
</feature>
<name>A0A5M7BZL5_SACHI</name>
<dbReference type="InterPro" id="IPR001279">
    <property type="entry name" value="Metallo-B-lactamas"/>
</dbReference>
<dbReference type="EMBL" id="VWPH01000007">
    <property type="protein sequence ID" value="KAA5832691.1"/>
    <property type="molecule type" value="Genomic_DNA"/>
</dbReference>
<dbReference type="OrthoDB" id="3865988at2"/>
<reference evidence="8 9" key="1">
    <citation type="submission" date="2019-09" db="EMBL/GenBank/DDBJ databases">
        <title>Draft genome sequence of the thermophilic Saccharopolyspora hirsuta VKM Ac-666T.</title>
        <authorList>
            <person name="Lobastova T.G."/>
            <person name="Fokina V."/>
            <person name="Bragin E.Y."/>
            <person name="Shtratnikova V.Y."/>
            <person name="Starodumova I.P."/>
            <person name="Tarlachkov S.V."/>
            <person name="Donova M.V."/>
        </authorList>
    </citation>
    <scope>NUCLEOTIDE SEQUENCE [LARGE SCALE GENOMIC DNA]</scope>
    <source>
        <strain evidence="8 9">VKM Ac-666</strain>
    </source>
</reference>
<dbReference type="SUPFAM" id="SSF56281">
    <property type="entry name" value="Metallo-hydrolase/oxidoreductase"/>
    <property type="match status" value="1"/>
</dbReference>
<dbReference type="Gene3D" id="3.60.15.10">
    <property type="entry name" value="Ribonuclease Z/Hydroxyacylglutathione hydrolase-like"/>
    <property type="match status" value="1"/>
</dbReference>
<comment type="similarity">
    <text evidence="2">Belongs to the metallo-beta-lactamase superfamily.</text>
</comment>
<dbReference type="AlphaFoldDB" id="A0A5M7BZL5"/>
<comment type="cofactor">
    <cofactor evidence="1">
        <name>Zn(2+)</name>
        <dbReference type="ChEBI" id="CHEBI:29105"/>
    </cofactor>
</comment>
<keyword evidence="3" id="KW-0479">Metal-binding</keyword>
<evidence type="ECO:0000256" key="4">
    <source>
        <dbReference type="ARBA" id="ARBA00022801"/>
    </source>
</evidence>
<evidence type="ECO:0000256" key="1">
    <source>
        <dbReference type="ARBA" id="ARBA00001947"/>
    </source>
</evidence>
<feature type="region of interest" description="Disordered" evidence="6">
    <location>
        <begin position="1"/>
        <end position="25"/>
    </location>
</feature>
<dbReference type="GO" id="GO:0016787">
    <property type="term" value="F:hydrolase activity"/>
    <property type="evidence" value="ECO:0007669"/>
    <property type="project" value="UniProtKB-KW"/>
</dbReference>
<dbReference type="GO" id="GO:0046872">
    <property type="term" value="F:metal ion binding"/>
    <property type="evidence" value="ECO:0007669"/>
    <property type="project" value="UniProtKB-KW"/>
</dbReference>
<evidence type="ECO:0000256" key="5">
    <source>
        <dbReference type="ARBA" id="ARBA00022833"/>
    </source>
</evidence>
<proteinExistence type="inferred from homology"/>
<dbReference type="Proteomes" id="UP000323946">
    <property type="component" value="Unassembled WGS sequence"/>
</dbReference>
<dbReference type="CDD" id="cd07729">
    <property type="entry name" value="AHL_lactonase_MBL-fold"/>
    <property type="match status" value="1"/>
</dbReference>
<evidence type="ECO:0000313" key="8">
    <source>
        <dbReference type="EMBL" id="KAA5832691.1"/>
    </source>
</evidence>